<dbReference type="GO" id="GO:0035269">
    <property type="term" value="P:protein O-linked glycosylation via mannose"/>
    <property type="evidence" value="ECO:0007669"/>
    <property type="project" value="InterPro"/>
</dbReference>
<reference evidence="2" key="1">
    <citation type="submission" date="2021-01" db="EMBL/GenBank/DDBJ databases">
        <authorList>
            <person name="Corre E."/>
            <person name="Pelletier E."/>
            <person name="Niang G."/>
            <person name="Scheremetjew M."/>
            <person name="Finn R."/>
            <person name="Kale V."/>
            <person name="Holt S."/>
            <person name="Cochrane G."/>
            <person name="Meng A."/>
            <person name="Brown T."/>
            <person name="Cohen L."/>
        </authorList>
    </citation>
    <scope>NUCLEOTIDE SEQUENCE</scope>
    <source>
        <strain evidence="2">CCAP 955/1</strain>
    </source>
</reference>
<proteinExistence type="predicted"/>
<gene>
    <name evidence="2" type="ORF">SELO1098_LOCUS27443</name>
</gene>
<name>A0A7S3HMB8_9STRA</name>
<evidence type="ECO:0000256" key="1">
    <source>
        <dbReference type="SAM" id="Phobius"/>
    </source>
</evidence>
<dbReference type="GO" id="GO:0120053">
    <property type="term" value="F:ribitol beta-1,4-xylosyltransferase activity"/>
    <property type="evidence" value="ECO:0007669"/>
    <property type="project" value="InterPro"/>
</dbReference>
<dbReference type="PANTHER" id="PTHR15576:SF1">
    <property type="entry name" value="RIBITOL-5-PHOSPHATE XYLOSYLTRANSFERASE 1"/>
    <property type="match status" value="1"/>
</dbReference>
<dbReference type="InterPro" id="IPR055286">
    <property type="entry name" value="RXYLT1-like"/>
</dbReference>
<protein>
    <submittedName>
        <fullName evidence="2">Uncharacterized protein</fullName>
    </submittedName>
</protein>
<dbReference type="GO" id="GO:0005794">
    <property type="term" value="C:Golgi apparatus"/>
    <property type="evidence" value="ECO:0007669"/>
    <property type="project" value="TreeGrafter"/>
</dbReference>
<evidence type="ECO:0000313" key="2">
    <source>
        <dbReference type="EMBL" id="CAE0298589.1"/>
    </source>
</evidence>
<keyword evidence="1" id="KW-1133">Transmembrane helix</keyword>
<keyword evidence="1" id="KW-0472">Membrane</keyword>
<keyword evidence="1" id="KW-0812">Transmembrane</keyword>
<sequence length="564" mass="64064">MAVNATKGAKKGVKGSINTACVVTLFNLILFGASALLFYSTRYHTAAVEEKLSPVRQKPEPTDYIAAPVLSRTAVEKKTVENAETKQYDERPPLPECTDPVWCNIPMPAVSYYRFDPPTDPYRWRLAQVQASRGEQVLLKRLVAAFPGHSDFLDGDITFRKLHSLFDFFVDDVRDLSPLVPPVSVTSYTAKSERKLAAAAGPTMVNGKMQYSWDLENKRVIPEPYDFRSANRSAVVSIGYTAYTRDQQTYFSGNRVGGAFIDRSRFFQYWRNVKDRIDLPFISICTLNENWGMLSTRFPNRTAGWGRCCDQPKDSVVREFLDHPKTLMLVTNQHVNVSHPKLMIMPRGIPLTWGFTRFMIWDAMRNTLKHTRKQSLLFAAASGWGPRPQILKCVSDHVPAELFDGHVNTPKAERLGREQYYNKLGSAMFGLGLPGLGYDCFRAWELMLMGSIVVLESGVGFDRMMYRLPVLFVEDFYEITPELLRVAYVEALYRADDFEYERLKQSFWFGFIANVSATMSVQTILDKFPMSAEIPNFARPREPYECGATNTCGPGTKRTPRKSC</sequence>
<dbReference type="EMBL" id="HBIC01053459">
    <property type="protein sequence ID" value="CAE0298589.1"/>
    <property type="molecule type" value="Transcribed_RNA"/>
</dbReference>
<dbReference type="PANTHER" id="PTHR15576">
    <property type="entry name" value="RIBITOL-5-PHOSPHATE XYLOSYLTRANSFERASE 1"/>
    <property type="match status" value="1"/>
</dbReference>
<dbReference type="AlphaFoldDB" id="A0A7S3HMB8"/>
<organism evidence="2">
    <name type="scientific">Spumella elongata</name>
    <dbReference type="NCBI Taxonomy" id="89044"/>
    <lineage>
        <taxon>Eukaryota</taxon>
        <taxon>Sar</taxon>
        <taxon>Stramenopiles</taxon>
        <taxon>Ochrophyta</taxon>
        <taxon>Chrysophyceae</taxon>
        <taxon>Chromulinales</taxon>
        <taxon>Chromulinaceae</taxon>
        <taxon>Spumella</taxon>
    </lineage>
</organism>
<feature type="transmembrane region" description="Helical" evidence="1">
    <location>
        <begin position="20"/>
        <end position="39"/>
    </location>
</feature>
<accession>A0A7S3HMB8</accession>